<comment type="caution">
    <text evidence="9">The sequence shown here is derived from an EMBL/GenBank/DDBJ whole genome shotgun (WGS) entry which is preliminary data.</text>
</comment>
<dbReference type="InterPro" id="IPR015847">
    <property type="entry name" value="ExoRNase_PH_dom2"/>
</dbReference>
<evidence type="ECO:0000259" key="8">
    <source>
        <dbReference type="Pfam" id="PF03725"/>
    </source>
</evidence>
<dbReference type="Gene3D" id="3.30.230.70">
    <property type="entry name" value="GHMP Kinase, N-terminal domain"/>
    <property type="match status" value="1"/>
</dbReference>
<dbReference type="VEuPathDB" id="FungiDB:AAP_01319"/>
<feature type="domain" description="Exoribonuclease phosphorolytic" evidence="7">
    <location>
        <begin position="35"/>
        <end position="167"/>
    </location>
</feature>
<dbReference type="PANTHER" id="PTHR11097:SF14">
    <property type="entry name" value="EXOSOME COMPLEX COMPONENT RRP45"/>
    <property type="match status" value="1"/>
</dbReference>
<dbReference type="Pfam" id="PF03725">
    <property type="entry name" value="RNase_PH_C"/>
    <property type="match status" value="1"/>
</dbReference>
<keyword evidence="10" id="KW-1185">Reference proteome</keyword>
<dbReference type="InterPro" id="IPR001247">
    <property type="entry name" value="ExoRNase_PH_dom1"/>
</dbReference>
<evidence type="ECO:0000256" key="4">
    <source>
        <dbReference type="ARBA" id="ARBA00022490"/>
    </source>
</evidence>
<evidence type="ECO:0000256" key="6">
    <source>
        <dbReference type="ARBA" id="ARBA00023242"/>
    </source>
</evidence>
<dbReference type="GO" id="GO:0035925">
    <property type="term" value="F:mRNA 3'-UTR AU-rich region binding"/>
    <property type="evidence" value="ECO:0007669"/>
    <property type="project" value="TreeGrafter"/>
</dbReference>
<accession>A0A162IMR1</accession>
<reference evidence="9 10" key="1">
    <citation type="journal article" date="2016" name="Genome Biol. Evol.">
        <title>Divergent and convergent evolution of fungal pathogenicity.</title>
        <authorList>
            <person name="Shang Y."/>
            <person name="Xiao G."/>
            <person name="Zheng P."/>
            <person name="Cen K."/>
            <person name="Zhan S."/>
            <person name="Wang C."/>
        </authorList>
    </citation>
    <scope>NUCLEOTIDE SEQUENCE [LARGE SCALE GENOMIC DNA]</scope>
    <source>
        <strain evidence="9 10">ARSEF 7405</strain>
    </source>
</reference>
<dbReference type="GO" id="GO:0071028">
    <property type="term" value="P:nuclear mRNA surveillance"/>
    <property type="evidence" value="ECO:0007669"/>
    <property type="project" value="TreeGrafter"/>
</dbReference>
<dbReference type="GO" id="GO:0005730">
    <property type="term" value="C:nucleolus"/>
    <property type="evidence" value="ECO:0007669"/>
    <property type="project" value="EnsemblFungi"/>
</dbReference>
<protein>
    <submittedName>
        <fullName evidence="9">Exosome complex endonuclease 2/ribosomal RNA processing protein</fullName>
    </submittedName>
</protein>
<sequence length="302" mass="33103">MSKTGAGADLSANERAFILEALQQNVRLDGRALDQFRPLEIEFGAEFGHVIVRLGKTSVIVRVSAEITKPRAERECDGIFTVALELNDMAMSGFETGRQSETETTISRTLDKIIRRSNALDTESLCLAKGLACWHVRADVHVVDADGGLIDTCCIAILTALQRFRLPESSVRDGEITVYGLDEKVPAPLNLTKLPLAITFNIYNKGRVFVMDATAKEEAVSEGTLLVALDKTGEIALYSKSDGTPADPLTMVQCSNLALMKVKELHKIIAKRLADDIKLQEERERERTGITLAEASAANERE</sequence>
<dbReference type="SUPFAM" id="SSF55666">
    <property type="entry name" value="Ribonuclease PH domain 2-like"/>
    <property type="match status" value="1"/>
</dbReference>
<dbReference type="InterPro" id="IPR036345">
    <property type="entry name" value="ExoRNase_PH_dom2_sf"/>
</dbReference>
<proteinExistence type="inferred from homology"/>
<keyword evidence="9" id="KW-0540">Nuclease</keyword>
<dbReference type="InterPro" id="IPR020568">
    <property type="entry name" value="Ribosomal_Su5_D2-typ_SF"/>
</dbReference>
<dbReference type="CDD" id="cd11368">
    <property type="entry name" value="RNase_PH_RRP45"/>
    <property type="match status" value="1"/>
</dbReference>
<dbReference type="GO" id="GO:0000177">
    <property type="term" value="C:cytoplasmic exosome (RNase complex)"/>
    <property type="evidence" value="ECO:0007669"/>
    <property type="project" value="EnsemblFungi"/>
</dbReference>
<dbReference type="GO" id="GO:0071035">
    <property type="term" value="P:nuclear polyadenylation-dependent rRNA catabolic process"/>
    <property type="evidence" value="ECO:0007669"/>
    <property type="project" value="EnsemblFungi"/>
</dbReference>
<dbReference type="InterPro" id="IPR050590">
    <property type="entry name" value="Exosome_comp_Rrp42_subfam"/>
</dbReference>
<dbReference type="GO" id="GO:0004519">
    <property type="term" value="F:endonuclease activity"/>
    <property type="evidence" value="ECO:0007669"/>
    <property type="project" value="UniProtKB-KW"/>
</dbReference>
<comment type="similarity">
    <text evidence="3">Belongs to the RNase PH family.</text>
</comment>
<dbReference type="GO" id="GO:0016075">
    <property type="term" value="P:rRNA catabolic process"/>
    <property type="evidence" value="ECO:0007669"/>
    <property type="project" value="TreeGrafter"/>
</dbReference>
<evidence type="ECO:0000259" key="7">
    <source>
        <dbReference type="Pfam" id="PF01138"/>
    </source>
</evidence>
<evidence type="ECO:0000313" key="10">
    <source>
        <dbReference type="Proteomes" id="UP000242877"/>
    </source>
</evidence>
<dbReference type="GO" id="GO:0034473">
    <property type="term" value="P:U1 snRNA 3'-end processing"/>
    <property type="evidence" value="ECO:0007669"/>
    <property type="project" value="EnsemblFungi"/>
</dbReference>
<evidence type="ECO:0000256" key="3">
    <source>
        <dbReference type="ARBA" id="ARBA00006678"/>
    </source>
</evidence>
<keyword evidence="6" id="KW-0539">Nucleus</keyword>
<name>A0A162IMR1_9EURO</name>
<keyword evidence="9" id="KW-0378">Hydrolase</keyword>
<dbReference type="GO" id="GO:0034475">
    <property type="term" value="P:U4 snRNA 3'-end processing"/>
    <property type="evidence" value="ECO:0007669"/>
    <property type="project" value="EnsemblFungi"/>
</dbReference>
<dbReference type="EMBL" id="AZGZ01000004">
    <property type="protein sequence ID" value="KZZ95643.1"/>
    <property type="molecule type" value="Genomic_DNA"/>
</dbReference>
<dbReference type="PANTHER" id="PTHR11097">
    <property type="entry name" value="EXOSOME COMPLEX EXONUCLEASE RIBOSOMAL RNA PROCESSING PROTEIN"/>
    <property type="match status" value="1"/>
</dbReference>
<organism evidence="9 10">
    <name type="scientific">Ascosphaera apis ARSEF 7405</name>
    <dbReference type="NCBI Taxonomy" id="392613"/>
    <lineage>
        <taxon>Eukaryota</taxon>
        <taxon>Fungi</taxon>
        <taxon>Dikarya</taxon>
        <taxon>Ascomycota</taxon>
        <taxon>Pezizomycotina</taxon>
        <taxon>Eurotiomycetes</taxon>
        <taxon>Eurotiomycetidae</taxon>
        <taxon>Onygenales</taxon>
        <taxon>Ascosphaeraceae</taxon>
        <taxon>Ascosphaera</taxon>
    </lineage>
</organism>
<dbReference type="GO" id="GO:0000176">
    <property type="term" value="C:nuclear exosome (RNase complex)"/>
    <property type="evidence" value="ECO:0007669"/>
    <property type="project" value="EnsemblFungi"/>
</dbReference>
<dbReference type="InterPro" id="IPR033100">
    <property type="entry name" value="Rrp45"/>
</dbReference>
<dbReference type="GO" id="GO:0034476">
    <property type="term" value="P:U5 snRNA 3'-end processing"/>
    <property type="evidence" value="ECO:0007669"/>
    <property type="project" value="EnsemblFungi"/>
</dbReference>
<comment type="subcellular location">
    <subcellularLocation>
        <location evidence="2">Cytoplasm</location>
    </subcellularLocation>
    <subcellularLocation>
        <location evidence="1">Nucleus</location>
    </subcellularLocation>
</comment>
<dbReference type="InterPro" id="IPR027408">
    <property type="entry name" value="PNPase/RNase_PH_dom_sf"/>
</dbReference>
<keyword evidence="4" id="KW-0963">Cytoplasm</keyword>
<keyword evidence="5" id="KW-0694">RNA-binding</keyword>
<gene>
    <name evidence="9" type="ORF">AAP_01319</name>
</gene>
<evidence type="ECO:0000313" key="9">
    <source>
        <dbReference type="EMBL" id="KZZ95643.1"/>
    </source>
</evidence>
<dbReference type="GO" id="GO:0071038">
    <property type="term" value="P:TRAMP-dependent tRNA surveillance pathway"/>
    <property type="evidence" value="ECO:0007669"/>
    <property type="project" value="EnsemblFungi"/>
</dbReference>
<evidence type="ECO:0000256" key="2">
    <source>
        <dbReference type="ARBA" id="ARBA00004496"/>
    </source>
</evidence>
<dbReference type="OrthoDB" id="10264038at2759"/>
<dbReference type="Pfam" id="PF01138">
    <property type="entry name" value="RNase_PH"/>
    <property type="match status" value="1"/>
</dbReference>
<dbReference type="SUPFAM" id="SSF54211">
    <property type="entry name" value="Ribosomal protein S5 domain 2-like"/>
    <property type="match status" value="1"/>
</dbReference>
<dbReference type="AlphaFoldDB" id="A0A162IMR1"/>
<dbReference type="Proteomes" id="UP000242877">
    <property type="component" value="Unassembled WGS sequence"/>
</dbReference>
<feature type="domain" description="Exoribonuclease phosphorolytic" evidence="8">
    <location>
        <begin position="194"/>
        <end position="259"/>
    </location>
</feature>
<keyword evidence="9" id="KW-0255">Endonuclease</keyword>
<evidence type="ECO:0000256" key="5">
    <source>
        <dbReference type="ARBA" id="ARBA00022884"/>
    </source>
</evidence>
<evidence type="ECO:0000256" key="1">
    <source>
        <dbReference type="ARBA" id="ARBA00004123"/>
    </source>
</evidence>
<dbReference type="GO" id="GO:0000467">
    <property type="term" value="P:exonucleolytic trimming to generate mature 3'-end of 5.8S rRNA from tricistronic rRNA transcript (SSU-rRNA, 5.8S rRNA, LSU-rRNA)"/>
    <property type="evidence" value="ECO:0007669"/>
    <property type="project" value="EnsemblFungi"/>
</dbReference>